<dbReference type="EMBL" id="SADE01000001">
    <property type="protein sequence ID" value="RVU39247.1"/>
    <property type="molecule type" value="Genomic_DNA"/>
</dbReference>
<dbReference type="PANTHER" id="PTHR31480">
    <property type="entry name" value="BIFUNCTIONAL LYCOPENE CYCLASE/PHYTOENE SYNTHASE"/>
    <property type="match status" value="1"/>
</dbReference>
<dbReference type="RefSeq" id="WP_127764618.1">
    <property type="nucleotide sequence ID" value="NZ_SADE01000001.1"/>
</dbReference>
<accession>A0A3S2W7M1</accession>
<organism evidence="1 2">
    <name type="scientific">Hwanghaeella grinnelliae</name>
    <dbReference type="NCBI Taxonomy" id="2500179"/>
    <lineage>
        <taxon>Bacteria</taxon>
        <taxon>Pseudomonadati</taxon>
        <taxon>Pseudomonadota</taxon>
        <taxon>Alphaproteobacteria</taxon>
        <taxon>Rhodospirillales</taxon>
        <taxon>Rhodospirillaceae</taxon>
        <taxon>Hwanghaeella</taxon>
    </lineage>
</organism>
<protein>
    <recommendedName>
        <fullName evidence="3">Phytoene synthase</fullName>
    </recommendedName>
</protein>
<reference evidence="2" key="1">
    <citation type="submission" date="2019-01" db="EMBL/GenBank/DDBJ databases">
        <title>Gri0909 isolated from a small marine red alga.</title>
        <authorList>
            <person name="Kim J."/>
            <person name="Jeong S.E."/>
            <person name="Jeon C.O."/>
        </authorList>
    </citation>
    <scope>NUCLEOTIDE SEQUENCE [LARGE SCALE GENOMIC DNA]</scope>
    <source>
        <strain evidence="2">Gri0909</strain>
    </source>
</reference>
<evidence type="ECO:0000313" key="1">
    <source>
        <dbReference type="EMBL" id="RVU39247.1"/>
    </source>
</evidence>
<dbReference type="GO" id="GO:0016765">
    <property type="term" value="F:transferase activity, transferring alkyl or aryl (other than methyl) groups"/>
    <property type="evidence" value="ECO:0007669"/>
    <property type="project" value="UniProtKB-ARBA"/>
</dbReference>
<dbReference type="OrthoDB" id="7356714at2"/>
<dbReference type="Gene3D" id="1.10.600.10">
    <property type="entry name" value="Farnesyl Diphosphate Synthase"/>
    <property type="match status" value="1"/>
</dbReference>
<proteinExistence type="predicted"/>
<name>A0A3S2W7M1_9PROT</name>
<sequence length="359" mass="39689">MFFRDVRNFGVNCAGDRNIDVALAAVIAFSAERMKGRWMGMPTKSDLDHCLDVTRRGKSNLWFVGRGLPARRRSMFASAYASMRVVDDYVDDEFLVLPVEERAQRRAGAHDRVSGWLSSMEAAVAGEVRAGGSGGLPDPRIVRAVSDCFAGADIGPGPWRHLARSMHRDIDEVPFRSWDDFVDYCEGATVAPASIFLYVVAADLEDAPQAGRKLPAAAPDCVRDMAIFCYLVHIARDILKDAAAGPALLTIPEDILQSHDLTRTELSVAAKEGTDRRLYGLVSDLVDRAADYRRRGEAWRDRLLPLLGLRERAAFSALMSVYGALHDRLSDDPGFALERDPKQREELRRAALTAANIQV</sequence>
<dbReference type="SUPFAM" id="SSF48576">
    <property type="entry name" value="Terpenoid synthases"/>
    <property type="match status" value="1"/>
</dbReference>
<keyword evidence="2" id="KW-1185">Reference proteome</keyword>
<comment type="caution">
    <text evidence="1">The sequence shown here is derived from an EMBL/GenBank/DDBJ whole genome shotgun (WGS) entry which is preliminary data.</text>
</comment>
<evidence type="ECO:0008006" key="3">
    <source>
        <dbReference type="Google" id="ProtNLM"/>
    </source>
</evidence>
<dbReference type="InterPro" id="IPR008949">
    <property type="entry name" value="Isoprenoid_synthase_dom_sf"/>
</dbReference>
<evidence type="ECO:0000313" key="2">
    <source>
        <dbReference type="Proteomes" id="UP000287447"/>
    </source>
</evidence>
<dbReference type="AlphaFoldDB" id="A0A3S2W7M1"/>
<gene>
    <name evidence="1" type="ORF">EOI86_08390</name>
</gene>
<dbReference type="Pfam" id="PF00494">
    <property type="entry name" value="SQS_PSY"/>
    <property type="match status" value="1"/>
</dbReference>
<dbReference type="Proteomes" id="UP000287447">
    <property type="component" value="Unassembled WGS sequence"/>
</dbReference>
<dbReference type="InterPro" id="IPR002060">
    <property type="entry name" value="Squ/phyt_synthse"/>
</dbReference>